<dbReference type="SUPFAM" id="SSF52047">
    <property type="entry name" value="RNI-like"/>
    <property type="match status" value="1"/>
</dbReference>
<gene>
    <name evidence="1" type="ORF">HU200_029310</name>
</gene>
<dbReference type="PANTHER" id="PTHR34223:SF107">
    <property type="entry name" value="F-BOX DOMAIN-CONTAINING PROTEIN"/>
    <property type="match status" value="1"/>
</dbReference>
<evidence type="ECO:0000313" key="1">
    <source>
        <dbReference type="EMBL" id="KAF8711289.1"/>
    </source>
</evidence>
<organism evidence="1 2">
    <name type="scientific">Digitaria exilis</name>
    <dbReference type="NCBI Taxonomy" id="1010633"/>
    <lineage>
        <taxon>Eukaryota</taxon>
        <taxon>Viridiplantae</taxon>
        <taxon>Streptophyta</taxon>
        <taxon>Embryophyta</taxon>
        <taxon>Tracheophyta</taxon>
        <taxon>Spermatophyta</taxon>
        <taxon>Magnoliopsida</taxon>
        <taxon>Liliopsida</taxon>
        <taxon>Poales</taxon>
        <taxon>Poaceae</taxon>
        <taxon>PACMAD clade</taxon>
        <taxon>Panicoideae</taxon>
        <taxon>Panicodae</taxon>
        <taxon>Paniceae</taxon>
        <taxon>Anthephorinae</taxon>
        <taxon>Digitaria</taxon>
    </lineage>
</organism>
<dbReference type="PANTHER" id="PTHR34223">
    <property type="entry name" value="OS11G0201299 PROTEIN"/>
    <property type="match status" value="1"/>
</dbReference>
<dbReference type="EMBL" id="JACEFO010001753">
    <property type="protein sequence ID" value="KAF8711289.1"/>
    <property type="molecule type" value="Genomic_DNA"/>
</dbReference>
<name>A0A835BTN5_9POAL</name>
<protein>
    <submittedName>
        <fullName evidence="1">Uncharacterized protein</fullName>
    </submittedName>
</protein>
<evidence type="ECO:0000313" key="2">
    <source>
        <dbReference type="Proteomes" id="UP000636709"/>
    </source>
</evidence>
<accession>A0A835BTN5</accession>
<dbReference type="AlphaFoldDB" id="A0A835BTN5"/>
<keyword evidence="2" id="KW-1185">Reference proteome</keyword>
<dbReference type="OrthoDB" id="690775at2759"/>
<proteinExistence type="predicted"/>
<dbReference type="Proteomes" id="UP000636709">
    <property type="component" value="Unassembled WGS sequence"/>
</dbReference>
<comment type="caution">
    <text evidence="1">The sequence shown here is derived from an EMBL/GenBank/DDBJ whole genome shotgun (WGS) entry which is preliminary data.</text>
</comment>
<sequence length="151" mass="17560">MKELQGFVEHLLLLRGGAPLDTCHLCLLDLEDDDDDMRRIRLWICHALMCKVRVLSLTTNFIGYPDTWTAAYMDGLPLMSQHLRRLELCRVHLRARFADFSRCPTLEVLKIKECDIYVAKILSQSLKFLSITDICVFRCSDRVHFYAPNLV</sequence>
<dbReference type="InterPro" id="IPR053197">
    <property type="entry name" value="F-box_SCFL_complex_component"/>
</dbReference>
<reference evidence="1" key="1">
    <citation type="submission" date="2020-07" db="EMBL/GenBank/DDBJ databases">
        <title>Genome sequence and genetic diversity analysis of an under-domesticated orphan crop, white fonio (Digitaria exilis).</title>
        <authorList>
            <person name="Bennetzen J.L."/>
            <person name="Chen S."/>
            <person name="Ma X."/>
            <person name="Wang X."/>
            <person name="Yssel A.E.J."/>
            <person name="Chaluvadi S.R."/>
            <person name="Johnson M."/>
            <person name="Gangashetty P."/>
            <person name="Hamidou F."/>
            <person name="Sanogo M.D."/>
            <person name="Zwaenepoel A."/>
            <person name="Wallace J."/>
            <person name="Van De Peer Y."/>
            <person name="Van Deynze A."/>
        </authorList>
    </citation>
    <scope>NUCLEOTIDE SEQUENCE</scope>
    <source>
        <tissue evidence="1">Leaves</tissue>
    </source>
</reference>